<dbReference type="GO" id="GO:0072344">
    <property type="term" value="P:rescue of stalled ribosome"/>
    <property type="evidence" value="ECO:0007669"/>
    <property type="project" value="UniProtKB-UniRule"/>
</dbReference>
<dbReference type="Proteomes" id="UP000290365">
    <property type="component" value="Chromosome"/>
</dbReference>
<evidence type="ECO:0000256" key="10">
    <source>
        <dbReference type="RuleBase" id="RU004320"/>
    </source>
</evidence>
<feature type="binding site" evidence="8">
    <location>
        <position position="111"/>
    </location>
    <ligand>
        <name>tRNA</name>
        <dbReference type="ChEBI" id="CHEBI:17843"/>
    </ligand>
</feature>
<keyword evidence="2 8" id="KW-0820">tRNA-binding</keyword>
<keyword evidence="4 8" id="KW-0694">RNA-binding</keyword>
<dbReference type="RefSeq" id="WP_129893431.1">
    <property type="nucleotide sequence ID" value="NZ_CP035758.1"/>
</dbReference>
<dbReference type="SUPFAM" id="SSF53178">
    <property type="entry name" value="Peptidyl-tRNA hydrolase-like"/>
    <property type="match status" value="1"/>
</dbReference>
<protein>
    <recommendedName>
        <fullName evidence="7 8">Peptidyl-tRNA hydrolase</fullName>
        <shortName evidence="8">Pth</shortName>
        <ecNumber evidence="1 8">3.1.1.29</ecNumber>
    </recommendedName>
</protein>
<evidence type="ECO:0000313" key="13">
    <source>
        <dbReference type="Proteomes" id="UP000290365"/>
    </source>
</evidence>
<feature type="binding site" evidence="8">
    <location>
        <position position="65"/>
    </location>
    <ligand>
        <name>tRNA</name>
        <dbReference type="ChEBI" id="CHEBI:17843"/>
    </ligand>
</feature>
<dbReference type="GO" id="GO:0000049">
    <property type="term" value="F:tRNA binding"/>
    <property type="evidence" value="ECO:0007669"/>
    <property type="project" value="UniProtKB-UniRule"/>
</dbReference>
<comment type="function">
    <text evidence="8">Hydrolyzes ribosome-free peptidyl-tRNAs (with 1 or more amino acids incorporated), which drop off the ribosome during protein synthesis, or as a result of ribosome stalling.</text>
</comment>
<feature type="region of interest" description="Disordered" evidence="11">
    <location>
        <begin position="188"/>
        <end position="235"/>
    </location>
</feature>
<keyword evidence="8" id="KW-0963">Cytoplasm</keyword>
<evidence type="ECO:0000256" key="3">
    <source>
        <dbReference type="ARBA" id="ARBA00022801"/>
    </source>
</evidence>
<dbReference type="OrthoDB" id="9800507at2"/>
<comment type="similarity">
    <text evidence="5 8 10">Belongs to the PTH family.</text>
</comment>
<dbReference type="InterPro" id="IPR018171">
    <property type="entry name" value="Pept_tRNA_hydro_CS"/>
</dbReference>
<evidence type="ECO:0000256" key="8">
    <source>
        <dbReference type="HAMAP-Rule" id="MF_00083"/>
    </source>
</evidence>
<dbReference type="PANTHER" id="PTHR17224">
    <property type="entry name" value="PEPTIDYL-TRNA HYDROLASE"/>
    <property type="match status" value="1"/>
</dbReference>
<keyword evidence="13" id="KW-1185">Reference proteome</keyword>
<dbReference type="InterPro" id="IPR001328">
    <property type="entry name" value="Pept_tRNA_hydro"/>
</dbReference>
<dbReference type="CDD" id="cd00462">
    <property type="entry name" value="PTH"/>
    <property type="match status" value="1"/>
</dbReference>
<comment type="catalytic activity">
    <reaction evidence="6 8 9">
        <text>an N-acyl-L-alpha-aminoacyl-tRNA + H2O = an N-acyl-L-amino acid + a tRNA + H(+)</text>
        <dbReference type="Rhea" id="RHEA:54448"/>
        <dbReference type="Rhea" id="RHEA-COMP:10123"/>
        <dbReference type="Rhea" id="RHEA-COMP:13883"/>
        <dbReference type="ChEBI" id="CHEBI:15377"/>
        <dbReference type="ChEBI" id="CHEBI:15378"/>
        <dbReference type="ChEBI" id="CHEBI:59874"/>
        <dbReference type="ChEBI" id="CHEBI:78442"/>
        <dbReference type="ChEBI" id="CHEBI:138191"/>
        <dbReference type="EC" id="3.1.1.29"/>
    </reaction>
</comment>
<organism evidence="12 13">
    <name type="scientific">Ktedonosporobacter rubrisoli</name>
    <dbReference type="NCBI Taxonomy" id="2509675"/>
    <lineage>
        <taxon>Bacteria</taxon>
        <taxon>Bacillati</taxon>
        <taxon>Chloroflexota</taxon>
        <taxon>Ktedonobacteria</taxon>
        <taxon>Ktedonobacterales</taxon>
        <taxon>Ktedonosporobacteraceae</taxon>
        <taxon>Ktedonosporobacter</taxon>
    </lineage>
</organism>
<sequence>MKLVIGLGNPGPQYEHTRHNVGFRVVDKLASHHGWKWERRGRAMLANGMLGTEKVLLVKPLTYMNNSGEAVGELVRWYKAQPEDVLVVYDELDLPVGKVRLRANGSAGGHNGLKSIIHHLHTNQFPRLRVGIGRPANHRMETIDYVLGVPGGDERISLELGEDRAIEAVPLTLAQGIDAAMNLINPDPEAQQKAAEKQRLRQEKREQERLRREAERNSQPQQAAGESLQTEAQNE</sequence>
<dbReference type="EC" id="3.1.1.29" evidence="1 8"/>
<evidence type="ECO:0000256" key="4">
    <source>
        <dbReference type="ARBA" id="ARBA00022884"/>
    </source>
</evidence>
<comment type="function">
    <text evidence="8">Catalyzes the release of premature peptidyl moieties from peptidyl-tRNA molecules trapped in stalled 50S ribosomal subunits, and thus maintains levels of free tRNAs and 50S ribosomes.</text>
</comment>
<dbReference type="KEGG" id="kbs:EPA93_42870"/>
<dbReference type="PROSITE" id="PS01195">
    <property type="entry name" value="PEPT_TRNA_HYDROL_1"/>
    <property type="match status" value="1"/>
</dbReference>
<feature type="site" description="Stabilizes the basic form of H active site to accept a proton" evidence="8">
    <location>
        <position position="90"/>
    </location>
</feature>
<evidence type="ECO:0000256" key="9">
    <source>
        <dbReference type="RuleBase" id="RU000673"/>
    </source>
</evidence>
<keyword evidence="3 8" id="KW-0378">Hydrolase</keyword>
<evidence type="ECO:0000256" key="2">
    <source>
        <dbReference type="ARBA" id="ARBA00022555"/>
    </source>
</evidence>
<dbReference type="EMBL" id="CP035758">
    <property type="protein sequence ID" value="QBD82362.1"/>
    <property type="molecule type" value="Genomic_DNA"/>
</dbReference>
<evidence type="ECO:0000256" key="7">
    <source>
        <dbReference type="ARBA" id="ARBA00050038"/>
    </source>
</evidence>
<dbReference type="PROSITE" id="PS01196">
    <property type="entry name" value="PEPT_TRNA_HYDROL_2"/>
    <property type="match status" value="1"/>
</dbReference>
<feature type="compositionally biased region" description="Basic and acidic residues" evidence="11">
    <location>
        <begin position="194"/>
        <end position="216"/>
    </location>
</feature>
<feature type="compositionally biased region" description="Polar residues" evidence="11">
    <location>
        <begin position="217"/>
        <end position="235"/>
    </location>
</feature>
<comment type="subcellular location">
    <subcellularLocation>
        <location evidence="8">Cytoplasm</location>
    </subcellularLocation>
</comment>
<dbReference type="GO" id="GO:0006515">
    <property type="term" value="P:protein quality control for misfolded or incompletely synthesized proteins"/>
    <property type="evidence" value="ECO:0007669"/>
    <property type="project" value="UniProtKB-UniRule"/>
</dbReference>
<accession>A0A4P6K346</accession>
<feature type="binding site" evidence="8">
    <location>
        <position position="14"/>
    </location>
    <ligand>
        <name>tRNA</name>
        <dbReference type="ChEBI" id="CHEBI:17843"/>
    </ligand>
</feature>
<evidence type="ECO:0000256" key="6">
    <source>
        <dbReference type="ARBA" id="ARBA00048707"/>
    </source>
</evidence>
<proteinExistence type="inferred from homology"/>
<comment type="subunit">
    <text evidence="8">Monomer.</text>
</comment>
<dbReference type="GO" id="GO:0005737">
    <property type="term" value="C:cytoplasm"/>
    <property type="evidence" value="ECO:0007669"/>
    <property type="project" value="UniProtKB-SubCell"/>
</dbReference>
<evidence type="ECO:0000256" key="5">
    <source>
        <dbReference type="ARBA" id="ARBA00038063"/>
    </source>
</evidence>
<dbReference type="AlphaFoldDB" id="A0A4P6K346"/>
<dbReference type="InterPro" id="IPR036416">
    <property type="entry name" value="Pept_tRNA_hydro_sf"/>
</dbReference>
<reference evidence="12 13" key="1">
    <citation type="submission" date="2019-01" db="EMBL/GenBank/DDBJ databases">
        <title>Ktedonosporobacter rubrisoli SCAWS-G2.</title>
        <authorList>
            <person name="Huang Y."/>
            <person name="Yan B."/>
        </authorList>
    </citation>
    <scope>NUCLEOTIDE SEQUENCE [LARGE SCALE GENOMIC DNA]</scope>
    <source>
        <strain evidence="12 13">SCAWS-G2</strain>
    </source>
</reference>
<evidence type="ECO:0000256" key="11">
    <source>
        <dbReference type="SAM" id="MobiDB-lite"/>
    </source>
</evidence>
<dbReference type="HAMAP" id="MF_00083">
    <property type="entry name" value="Pept_tRNA_hydro_bact"/>
    <property type="match status" value="1"/>
</dbReference>
<name>A0A4P6K346_KTERU</name>
<feature type="binding site" evidence="8">
    <location>
        <position position="63"/>
    </location>
    <ligand>
        <name>tRNA</name>
        <dbReference type="ChEBI" id="CHEBI:17843"/>
    </ligand>
</feature>
<dbReference type="NCBIfam" id="TIGR00447">
    <property type="entry name" value="pth"/>
    <property type="match status" value="1"/>
</dbReference>
<dbReference type="Gene3D" id="3.40.50.1470">
    <property type="entry name" value="Peptidyl-tRNA hydrolase"/>
    <property type="match status" value="1"/>
</dbReference>
<gene>
    <name evidence="8" type="primary">pth</name>
    <name evidence="12" type="ORF">EPA93_42870</name>
</gene>
<dbReference type="GO" id="GO:0004045">
    <property type="term" value="F:peptidyl-tRNA hydrolase activity"/>
    <property type="evidence" value="ECO:0007669"/>
    <property type="project" value="UniProtKB-UniRule"/>
</dbReference>
<feature type="site" description="Discriminates between blocked and unblocked aminoacyl-tRNA" evidence="8">
    <location>
        <position position="9"/>
    </location>
</feature>
<evidence type="ECO:0000313" key="12">
    <source>
        <dbReference type="EMBL" id="QBD82362.1"/>
    </source>
</evidence>
<dbReference type="PANTHER" id="PTHR17224:SF1">
    <property type="entry name" value="PEPTIDYL-TRNA HYDROLASE"/>
    <property type="match status" value="1"/>
</dbReference>
<dbReference type="Pfam" id="PF01195">
    <property type="entry name" value="Pept_tRNA_hydro"/>
    <property type="match status" value="1"/>
</dbReference>
<dbReference type="FunFam" id="3.40.50.1470:FF:000001">
    <property type="entry name" value="Peptidyl-tRNA hydrolase"/>
    <property type="match status" value="1"/>
</dbReference>
<evidence type="ECO:0000256" key="1">
    <source>
        <dbReference type="ARBA" id="ARBA00013260"/>
    </source>
</evidence>
<feature type="active site" description="Proton acceptor" evidence="8">
    <location>
        <position position="19"/>
    </location>
</feature>